<dbReference type="AlphaFoldDB" id="M6W0Q2"/>
<evidence type="ECO:0000313" key="2">
    <source>
        <dbReference type="Proteomes" id="UP000012159"/>
    </source>
</evidence>
<reference evidence="1 2" key="1">
    <citation type="submission" date="2013-01" db="EMBL/GenBank/DDBJ databases">
        <authorList>
            <person name="Harkins D.M."/>
            <person name="Durkin A.S."/>
            <person name="Brinkac L.M."/>
            <person name="Haft D.H."/>
            <person name="Selengut J.D."/>
            <person name="Sanka R."/>
            <person name="DePew J."/>
            <person name="Purushe J."/>
            <person name="Picardeau M."/>
            <person name="Werts C."/>
            <person name="Goarant C."/>
            <person name="Vinetz J.M."/>
            <person name="Sutton G.G."/>
            <person name="Nierman W.C."/>
            <person name="Fouts D.E."/>
        </authorList>
    </citation>
    <scope>NUCLEOTIDE SEQUENCE [LARGE SCALE GENOMIC DNA]</scope>
    <source>
        <strain evidence="1 2">200901868</strain>
    </source>
</reference>
<accession>M6W0Q2</accession>
<organism evidence="1 2">
    <name type="scientific">Leptospira borgpetersenii serovar Pomona str. 200901868</name>
    <dbReference type="NCBI Taxonomy" id="1192866"/>
    <lineage>
        <taxon>Bacteria</taxon>
        <taxon>Pseudomonadati</taxon>
        <taxon>Spirochaetota</taxon>
        <taxon>Spirochaetia</taxon>
        <taxon>Leptospirales</taxon>
        <taxon>Leptospiraceae</taxon>
        <taxon>Leptospira</taxon>
    </lineage>
</organism>
<comment type="caution">
    <text evidence="1">The sequence shown here is derived from an EMBL/GenBank/DDBJ whole genome shotgun (WGS) entry which is preliminary data.</text>
</comment>
<gene>
    <name evidence="1" type="ORF">LEP1GSC133_1600</name>
</gene>
<protein>
    <submittedName>
        <fullName evidence="1">Uncharacterized protein</fullName>
    </submittedName>
</protein>
<sequence>MNLLKHIFKRPDLPLHSIEAIRFSGLKKSETYRSLSEFRESGFLIF</sequence>
<dbReference type="Proteomes" id="UP000012159">
    <property type="component" value="Unassembled WGS sequence"/>
</dbReference>
<evidence type="ECO:0000313" key="1">
    <source>
        <dbReference type="EMBL" id="EMO62660.1"/>
    </source>
</evidence>
<proteinExistence type="predicted"/>
<dbReference type="EMBL" id="AKWF02000076">
    <property type="protein sequence ID" value="EMO62660.1"/>
    <property type="molecule type" value="Genomic_DNA"/>
</dbReference>
<name>M6W0Q2_LEPBO</name>
<dbReference type="STRING" id="1192866.LEP1GSC133_1600"/>